<proteinExistence type="inferred from homology"/>
<keyword evidence="9" id="KW-0175">Coiled coil</keyword>
<dbReference type="AlphaFoldDB" id="A0A2R3IYK1"/>
<evidence type="ECO:0000256" key="7">
    <source>
        <dbReference type="ARBA" id="ARBA00023288"/>
    </source>
</evidence>
<dbReference type="GO" id="GO:0015562">
    <property type="term" value="F:efflux transmembrane transporter activity"/>
    <property type="evidence" value="ECO:0007669"/>
    <property type="project" value="InterPro"/>
</dbReference>
<evidence type="ECO:0000256" key="4">
    <source>
        <dbReference type="ARBA" id="ARBA00023136"/>
    </source>
</evidence>
<evidence type="ECO:0000256" key="3">
    <source>
        <dbReference type="ARBA" id="ARBA00022692"/>
    </source>
</evidence>
<dbReference type="PANTHER" id="PTHR30203:SF21">
    <property type="entry name" value="OUTER MEMBRANE COMPONENT OF MULTIDRUG EFFLUX PUMP-RELATED"/>
    <property type="match status" value="1"/>
</dbReference>
<keyword evidence="2 8" id="KW-1134">Transmembrane beta strand</keyword>
<sequence length="497" mass="54728">MPVPTSYPPRPLFALACAALLLAGCSAVTEHPVPSVHLPPAGAWQALAADTSAQPPPDQWWRLYQDPQLDQLVGRALRHNHDLEGALAHVDELLALLGQARAQRWPGTSTSWQTFYGRTSDDQTEAKSTGERAPSQWNHVPAFALDYQIDLWGQVRHSILAAQAGAEAAQAAHDQLRVNVAAGTARAYASACAYAARAAIQQRSVETVERSLDLTQRQRRSGLVTDLEVERVRSLLEETRALLPRLLAERQAALEELGVLIGSDPQQLPAAVGECRRVPRLARELPVGDGWALLQRRPDIRQAERELEAASHEVGVRQADFYPSVSFGASIAASSDRLHDLGDHEAITYAIGPLISWRFPNMLSTRARLEGARAHERRQLARFRQQALTALKEVRQSLARYSGESSRRQALLGALDSSRKAYRLAHLNYQAGALDFLDVLDSERAMVRLEAEKAEADRQLVERQIDLFHALGGGWQEPAAMPARYATRSATVSGTPR</sequence>
<feature type="chain" id="PRO_5031676769" evidence="8">
    <location>
        <begin position="30"/>
        <end position="497"/>
    </location>
</feature>
<dbReference type="PANTHER" id="PTHR30203">
    <property type="entry name" value="OUTER MEMBRANE CATION EFFLUX PROTEIN"/>
    <property type="match status" value="1"/>
</dbReference>
<dbReference type="Gene3D" id="1.20.1600.10">
    <property type="entry name" value="Outer membrane efflux proteins (OEP)"/>
    <property type="match status" value="1"/>
</dbReference>
<evidence type="ECO:0000256" key="5">
    <source>
        <dbReference type="ARBA" id="ARBA00023139"/>
    </source>
</evidence>
<evidence type="ECO:0000256" key="8">
    <source>
        <dbReference type="RuleBase" id="RU362097"/>
    </source>
</evidence>
<dbReference type="Proteomes" id="UP000238390">
    <property type="component" value="Chromosome"/>
</dbReference>
<keyword evidence="8" id="KW-0732">Signal</keyword>
<evidence type="ECO:0000256" key="1">
    <source>
        <dbReference type="ARBA" id="ARBA00007613"/>
    </source>
</evidence>
<keyword evidence="7 8" id="KW-0449">Lipoprotein</keyword>
<feature type="compositionally biased region" description="Basic and acidic residues" evidence="10">
    <location>
        <begin position="119"/>
        <end position="130"/>
    </location>
</feature>
<reference evidence="11 12" key="1">
    <citation type="submission" date="2018-02" db="EMBL/GenBank/DDBJ databases">
        <title>FDA/CDC Antimicrobial Resistant Isolate Bank Genome Sequencing.</title>
        <authorList>
            <person name="Benahmed F.H."/>
            <person name="Lutgring J.D."/>
            <person name="Yoo B."/>
            <person name="Machado M."/>
            <person name="Brown A."/>
            <person name="McAllister G."/>
            <person name="Perry A."/>
            <person name="Halpin A.L."/>
            <person name="Vavikolanu K."/>
            <person name="Ott S."/>
            <person name="Zhao X."/>
            <person name="Tallon L.J."/>
            <person name="Sadzewicz L."/>
            <person name="Aluvathingal J."/>
            <person name="Nadendla S."/>
            <person name="Voskania-kordi A."/>
            <person name="Simonyan V."/>
            <person name="Patel J."/>
            <person name="Shawar R.M."/>
        </authorList>
    </citation>
    <scope>NUCLEOTIDE SEQUENCE [LARGE SCALE GENOMIC DNA]</scope>
    <source>
        <strain evidence="11 12">AR_0356</strain>
    </source>
</reference>
<evidence type="ECO:0000256" key="2">
    <source>
        <dbReference type="ARBA" id="ARBA00022452"/>
    </source>
</evidence>
<keyword evidence="3 8" id="KW-0812">Transmembrane</keyword>
<feature type="signal peptide" evidence="8">
    <location>
        <begin position="1"/>
        <end position="29"/>
    </location>
</feature>
<keyword evidence="4 8" id="KW-0472">Membrane</keyword>
<keyword evidence="12" id="KW-1185">Reference proteome</keyword>
<evidence type="ECO:0000313" key="11">
    <source>
        <dbReference type="EMBL" id="AVK07002.1"/>
    </source>
</evidence>
<evidence type="ECO:0000256" key="6">
    <source>
        <dbReference type="ARBA" id="ARBA00023237"/>
    </source>
</evidence>
<dbReference type="Pfam" id="PF02321">
    <property type="entry name" value="OEP"/>
    <property type="match status" value="2"/>
</dbReference>
<comment type="similarity">
    <text evidence="1 8">Belongs to the outer membrane factor (OMF) (TC 1.B.17) family.</text>
</comment>
<dbReference type="InterPro" id="IPR010131">
    <property type="entry name" value="MdtP/NodT-like"/>
</dbReference>
<dbReference type="InterPro" id="IPR003423">
    <property type="entry name" value="OMP_efflux"/>
</dbReference>
<dbReference type="SUPFAM" id="SSF56954">
    <property type="entry name" value="Outer membrane efflux proteins (OEP)"/>
    <property type="match status" value="1"/>
</dbReference>
<keyword evidence="6" id="KW-0998">Cell outer membrane</keyword>
<dbReference type="EMBL" id="CP027169">
    <property type="protein sequence ID" value="AVK07002.1"/>
    <property type="molecule type" value="Genomic_DNA"/>
</dbReference>
<feature type="region of interest" description="Disordered" evidence="10">
    <location>
        <begin position="114"/>
        <end position="134"/>
    </location>
</feature>
<evidence type="ECO:0000313" key="12">
    <source>
        <dbReference type="Proteomes" id="UP000238390"/>
    </source>
</evidence>
<protein>
    <submittedName>
        <fullName evidence="11">Efflux transporter, outer membrane factor (OMF) lipo, NodT family protein</fullName>
    </submittedName>
</protein>
<dbReference type="NCBIfam" id="TIGR01845">
    <property type="entry name" value="outer_NodT"/>
    <property type="match status" value="1"/>
</dbReference>
<comment type="subcellular location">
    <subcellularLocation>
        <location evidence="8">Cell outer membrane</location>
        <topology evidence="8">Lipid-anchor</topology>
    </subcellularLocation>
</comment>
<feature type="coiled-coil region" evidence="9">
    <location>
        <begin position="437"/>
        <end position="466"/>
    </location>
</feature>
<dbReference type="RefSeq" id="WP_034078437.1">
    <property type="nucleotide sequence ID" value="NZ_CP027169.1"/>
</dbReference>
<name>A0A2R3IYK1_9PSED</name>
<organism evidence="11 12">
    <name type="scientific">Pseudomonas paraeruginosa</name>
    <dbReference type="NCBI Taxonomy" id="2994495"/>
    <lineage>
        <taxon>Bacteria</taxon>
        <taxon>Pseudomonadati</taxon>
        <taxon>Pseudomonadota</taxon>
        <taxon>Gammaproteobacteria</taxon>
        <taxon>Pseudomonadales</taxon>
        <taxon>Pseudomonadaceae</taxon>
        <taxon>Pseudomonas</taxon>
    </lineage>
</organism>
<evidence type="ECO:0000256" key="9">
    <source>
        <dbReference type="SAM" id="Coils"/>
    </source>
</evidence>
<dbReference type="GO" id="GO:0009279">
    <property type="term" value="C:cell outer membrane"/>
    <property type="evidence" value="ECO:0007669"/>
    <property type="project" value="UniProtKB-SubCell"/>
</dbReference>
<dbReference type="Gene3D" id="2.20.200.10">
    <property type="entry name" value="Outer membrane efflux proteins (OEP)"/>
    <property type="match status" value="1"/>
</dbReference>
<gene>
    <name evidence="11" type="ORF">CSB93_3360</name>
</gene>
<evidence type="ECO:0000256" key="10">
    <source>
        <dbReference type="SAM" id="MobiDB-lite"/>
    </source>
</evidence>
<accession>A0A2R3IYK1</accession>
<keyword evidence="5 8" id="KW-0564">Palmitate</keyword>